<dbReference type="InterPro" id="IPR004360">
    <property type="entry name" value="Glyas_Fos-R_dOase_dom"/>
</dbReference>
<reference evidence="2 3" key="1">
    <citation type="journal article" date="2024" name="Chem. Sci.">
        <title>Discovery of megapolipeptins by genome mining of a Burkholderiales bacteria collection.</title>
        <authorList>
            <person name="Paulo B.S."/>
            <person name="Recchia M.J.J."/>
            <person name="Lee S."/>
            <person name="Fergusson C.H."/>
            <person name="Romanowski S.B."/>
            <person name="Hernandez A."/>
            <person name="Krull N."/>
            <person name="Liu D.Y."/>
            <person name="Cavanagh H."/>
            <person name="Bos A."/>
            <person name="Gray C.A."/>
            <person name="Murphy B.T."/>
            <person name="Linington R.G."/>
            <person name="Eustaquio A.S."/>
        </authorList>
    </citation>
    <scope>NUCLEOTIDE SEQUENCE [LARGE SCALE GENOMIC DNA]</scope>
    <source>
        <strain evidence="2 3">RL16-012-BIC-B</strain>
    </source>
</reference>
<organism evidence="2 3">
    <name type="scientific">Paraburkholderia agricolaris</name>
    <dbReference type="NCBI Taxonomy" id="2152888"/>
    <lineage>
        <taxon>Bacteria</taxon>
        <taxon>Pseudomonadati</taxon>
        <taxon>Pseudomonadota</taxon>
        <taxon>Betaproteobacteria</taxon>
        <taxon>Burkholderiales</taxon>
        <taxon>Burkholderiaceae</taxon>
        <taxon>Paraburkholderia</taxon>
    </lineage>
</organism>
<name>A0ABW8ZVD8_9BURK</name>
<dbReference type="SUPFAM" id="SSF54593">
    <property type="entry name" value="Glyoxalase/Bleomycin resistance protein/Dihydroxybiphenyl dioxygenase"/>
    <property type="match status" value="2"/>
</dbReference>
<dbReference type="Pfam" id="PF00903">
    <property type="entry name" value="Glyoxalase"/>
    <property type="match status" value="2"/>
</dbReference>
<evidence type="ECO:0000313" key="2">
    <source>
        <dbReference type="EMBL" id="MFL9886491.1"/>
    </source>
</evidence>
<proteinExistence type="predicted"/>
<feature type="domain" description="VOC" evidence="1">
    <location>
        <begin position="5"/>
        <end position="115"/>
    </location>
</feature>
<dbReference type="InterPro" id="IPR037523">
    <property type="entry name" value="VOC_core"/>
</dbReference>
<dbReference type="Gene3D" id="3.10.180.10">
    <property type="entry name" value="2,3-Dihydroxybiphenyl 1,2-Dioxygenase, domain 1"/>
    <property type="match status" value="2"/>
</dbReference>
<feature type="domain" description="VOC" evidence="1">
    <location>
        <begin position="130"/>
        <end position="245"/>
    </location>
</feature>
<dbReference type="PANTHER" id="PTHR21366">
    <property type="entry name" value="GLYOXALASE FAMILY PROTEIN"/>
    <property type="match status" value="1"/>
</dbReference>
<dbReference type="InterPro" id="IPR029068">
    <property type="entry name" value="Glyas_Bleomycin-R_OHBP_Dase"/>
</dbReference>
<comment type="caution">
    <text evidence="2">The sequence shown here is derived from an EMBL/GenBank/DDBJ whole genome shotgun (WGS) entry which is preliminary data.</text>
</comment>
<evidence type="ECO:0000259" key="1">
    <source>
        <dbReference type="PROSITE" id="PS51819"/>
    </source>
</evidence>
<sequence>MFKATMSHLSLRTPDIAALEGFYVDSMGLAVQERIDGNCVRLGWGRGHHAIELVHGDTGMDHFAFEVHGDNGLQDLCRRLDRAQVPFLEVSPPGNHPKALQVLDPDGNRVLFHGRVDRSGEGAVGIRPDRIQHLVLSSRNSARLRAFYLDVVGFRLSDRLEGDGFCWARSDHYHHSLGIAQRSNVSGLDHFSFDIADWEQFKRWCDHLARRACPVLWGPGRHGPGNNLSIMFRDPHGYLIELSAEMELYWDDITVQQPRIWEASTRSTSLWGVSPDLGRDG</sequence>
<dbReference type="EMBL" id="JAQQFN010000021">
    <property type="protein sequence ID" value="MFL9886491.1"/>
    <property type="molecule type" value="Genomic_DNA"/>
</dbReference>
<dbReference type="InterPro" id="IPR050383">
    <property type="entry name" value="GlyoxalaseI/FosfomycinResist"/>
</dbReference>
<dbReference type="PROSITE" id="PS51819">
    <property type="entry name" value="VOC"/>
    <property type="match status" value="2"/>
</dbReference>
<keyword evidence="3" id="KW-1185">Reference proteome</keyword>
<gene>
    <name evidence="2" type="ORF">PQR66_25850</name>
</gene>
<protein>
    <submittedName>
        <fullName evidence="2">VOC family protein</fullName>
    </submittedName>
</protein>
<dbReference type="PANTHER" id="PTHR21366:SF14">
    <property type="entry name" value="GLYOXALASE DOMAIN-CONTAINING PROTEIN 5"/>
    <property type="match status" value="1"/>
</dbReference>
<evidence type="ECO:0000313" key="3">
    <source>
        <dbReference type="Proteomes" id="UP001629249"/>
    </source>
</evidence>
<dbReference type="RefSeq" id="WP_408331220.1">
    <property type="nucleotide sequence ID" value="NZ_JAQQFH010000019.1"/>
</dbReference>
<accession>A0ABW8ZVD8</accession>
<dbReference type="Proteomes" id="UP001629249">
    <property type="component" value="Unassembled WGS sequence"/>
</dbReference>